<protein>
    <recommendedName>
        <fullName evidence="3">Tc1-like transposase DDE domain-containing protein</fullName>
    </recommendedName>
</protein>
<dbReference type="Proteomes" id="UP000239089">
    <property type="component" value="Unassembled WGS sequence"/>
</dbReference>
<accession>A0A2S6NFC2</accession>
<evidence type="ECO:0008006" key="3">
    <source>
        <dbReference type="Google" id="ProtNLM"/>
    </source>
</evidence>
<keyword evidence="2" id="KW-1185">Reference proteome</keyword>
<dbReference type="AlphaFoldDB" id="A0A2S6NFC2"/>
<gene>
    <name evidence="1" type="ORF">CCR94_02160</name>
</gene>
<sequence>MQDNLSTRTSASLCAAFPATEATPLVERFERHFTPKHGSWLDMAESERAALSTQRLDRRIPDKTKLIAEVNAGRNVLNKRGVRIVQTIGLPLAFMARSSVATPSGQVLFLAVWRKRGERVRWLGKRPNRRSRPDISLIVKHLPLSAGGRKPR</sequence>
<proteinExistence type="predicted"/>
<evidence type="ECO:0000313" key="2">
    <source>
        <dbReference type="Proteomes" id="UP000239089"/>
    </source>
</evidence>
<comment type="caution">
    <text evidence="1">The sequence shown here is derived from an EMBL/GenBank/DDBJ whole genome shotgun (WGS) entry which is preliminary data.</text>
</comment>
<reference evidence="1 2" key="1">
    <citation type="journal article" date="2018" name="Arch. Microbiol.">
        <title>New insights into the metabolic potential of the phototrophic purple bacterium Rhodopila globiformis DSM 161(T) from its draft genome sequence and evidence for a vanadium-dependent nitrogenase.</title>
        <authorList>
            <person name="Imhoff J.F."/>
            <person name="Rahn T."/>
            <person name="Kunzel S."/>
            <person name="Neulinger S.C."/>
        </authorList>
    </citation>
    <scope>NUCLEOTIDE SEQUENCE [LARGE SCALE GENOMIC DNA]</scope>
    <source>
        <strain evidence="1 2">DSM 16996</strain>
    </source>
</reference>
<organism evidence="1 2">
    <name type="scientific">Rhodoblastus sphagnicola</name>
    <dbReference type="NCBI Taxonomy" id="333368"/>
    <lineage>
        <taxon>Bacteria</taxon>
        <taxon>Pseudomonadati</taxon>
        <taxon>Pseudomonadota</taxon>
        <taxon>Alphaproteobacteria</taxon>
        <taxon>Hyphomicrobiales</taxon>
        <taxon>Rhodoblastaceae</taxon>
        <taxon>Rhodoblastus</taxon>
    </lineage>
</organism>
<name>A0A2S6NFC2_9HYPH</name>
<evidence type="ECO:0000313" key="1">
    <source>
        <dbReference type="EMBL" id="PPQ33306.1"/>
    </source>
</evidence>
<dbReference type="OrthoDB" id="2375382at2"/>
<dbReference type="EMBL" id="NHSJ01000024">
    <property type="protein sequence ID" value="PPQ33306.1"/>
    <property type="molecule type" value="Genomic_DNA"/>
</dbReference>